<evidence type="ECO:0000259" key="2">
    <source>
        <dbReference type="Pfam" id="PF24938"/>
    </source>
</evidence>
<name>A0A6J5V1B0_PRUAR</name>
<keyword evidence="1" id="KW-0812">Transmembrane</keyword>
<accession>A0A6J5V1B0</accession>
<dbReference type="PANTHER" id="PTHR36330">
    <property type="entry name" value="LIPASE/LIPOOXYGENASE, PLAT/LH2 FAMILY PROTEIN"/>
    <property type="match status" value="1"/>
</dbReference>
<feature type="transmembrane region" description="Helical" evidence="1">
    <location>
        <begin position="349"/>
        <end position="366"/>
    </location>
</feature>
<organism evidence="3 4">
    <name type="scientific">Prunus armeniaca</name>
    <name type="common">Apricot</name>
    <name type="synonym">Armeniaca vulgaris</name>
    <dbReference type="NCBI Taxonomy" id="36596"/>
    <lineage>
        <taxon>Eukaryota</taxon>
        <taxon>Viridiplantae</taxon>
        <taxon>Streptophyta</taxon>
        <taxon>Embryophyta</taxon>
        <taxon>Tracheophyta</taxon>
        <taxon>Spermatophyta</taxon>
        <taxon>Magnoliopsida</taxon>
        <taxon>eudicotyledons</taxon>
        <taxon>Gunneridae</taxon>
        <taxon>Pentapetalae</taxon>
        <taxon>rosids</taxon>
        <taxon>fabids</taxon>
        <taxon>Rosales</taxon>
        <taxon>Rosaceae</taxon>
        <taxon>Amygdaloideae</taxon>
        <taxon>Amygdaleae</taxon>
        <taxon>Prunus</taxon>
    </lineage>
</organism>
<gene>
    <name evidence="3" type="ORF">CURHAP_LOCUS34803</name>
</gene>
<dbReference type="SUPFAM" id="SSF49723">
    <property type="entry name" value="Lipase/lipooxygenase domain (PLAT/LH2 domain)"/>
    <property type="match status" value="1"/>
</dbReference>
<dbReference type="PANTHER" id="PTHR36330:SF2">
    <property type="entry name" value="LIPASE_LIPOOXYGENASE, PLAT_LH2 FAMILY PROTEIN"/>
    <property type="match status" value="1"/>
</dbReference>
<feature type="transmembrane region" description="Helical" evidence="1">
    <location>
        <begin position="372"/>
        <end position="390"/>
    </location>
</feature>
<protein>
    <recommendedName>
        <fullName evidence="2">DUF7755 domain-containing protein</fullName>
    </recommendedName>
</protein>
<sequence length="481" mass="53334">MGEFIFPKWSLHNLGYPMKMFFQEITDQWREFMKEQIARARIYFNLAEEEVSQLCKASRWPRVSETAAMESISLTHAISATNHSFRWRRKRNPENPFHTQRFHLHKPTGRLQKIHSKQSDFQDLKGCAKPSRLLPATEVKVCTDNSVVKAFSSLSDDGSQSLYKVKLGTSNVYGSSLSDLNAGILLCVIDENGDSILQRMPSSLITDHSTESEDGILHFQRGSVDEFTFEGPKLGKVEAVWISLESGQWRLGSVSLTVICGQQSSLEEKDGEKLQYIGFNYNFEVDDILLGEGSDSSMVELRPCLVTKLSGVDPFTIFNKSIPESTMLVGRGISNEETMREYEDLKLSLLLYDAMLIFVGTSVTSFSVGEDVSFAFLTGGIGGFLYLLLLQRSVDGLPAPELTSSNTGRPNQIFGGSKGRIFGLALAIGFALFTVKYGSGDAPMEFTPKELMAGMIGFLASKVAVVLAAVKPMRISLKINE</sequence>
<dbReference type="InterPro" id="IPR036392">
    <property type="entry name" value="PLAT/LH2_dom_sf"/>
</dbReference>
<dbReference type="Proteomes" id="UP000507222">
    <property type="component" value="Unassembled WGS sequence"/>
</dbReference>
<keyword evidence="1" id="KW-1133">Transmembrane helix</keyword>
<reference evidence="3 4" key="1">
    <citation type="submission" date="2020-05" db="EMBL/GenBank/DDBJ databases">
        <authorList>
            <person name="Campoy J."/>
            <person name="Schneeberger K."/>
            <person name="Spophaly S."/>
        </authorList>
    </citation>
    <scope>NUCLEOTIDE SEQUENCE [LARGE SCALE GENOMIC DNA]</scope>
    <source>
        <strain evidence="3">PruArmRojPasFocal</strain>
    </source>
</reference>
<dbReference type="EMBL" id="CAEKDK010000006">
    <property type="protein sequence ID" value="CAB4281677.1"/>
    <property type="molecule type" value="Genomic_DNA"/>
</dbReference>
<dbReference type="InterPro" id="IPR056657">
    <property type="entry name" value="DUF7755"/>
</dbReference>
<dbReference type="Pfam" id="PF24938">
    <property type="entry name" value="DUF7755"/>
    <property type="match status" value="1"/>
</dbReference>
<evidence type="ECO:0000313" key="4">
    <source>
        <dbReference type="Proteomes" id="UP000507222"/>
    </source>
</evidence>
<feature type="transmembrane region" description="Helical" evidence="1">
    <location>
        <begin position="451"/>
        <end position="470"/>
    </location>
</feature>
<feature type="domain" description="DUF7755" evidence="2">
    <location>
        <begin position="161"/>
        <end position="307"/>
    </location>
</feature>
<dbReference type="Gene3D" id="2.60.60.20">
    <property type="entry name" value="PLAT/LH2 domain"/>
    <property type="match status" value="1"/>
</dbReference>
<dbReference type="AlphaFoldDB" id="A0A6J5V1B0"/>
<proteinExistence type="predicted"/>
<keyword evidence="1" id="KW-0472">Membrane</keyword>
<evidence type="ECO:0000256" key="1">
    <source>
        <dbReference type="SAM" id="Phobius"/>
    </source>
</evidence>
<feature type="transmembrane region" description="Helical" evidence="1">
    <location>
        <begin position="421"/>
        <end position="439"/>
    </location>
</feature>
<evidence type="ECO:0000313" key="3">
    <source>
        <dbReference type="EMBL" id="CAB4281677.1"/>
    </source>
</evidence>